<dbReference type="InterPro" id="IPR000653">
    <property type="entry name" value="DegT/StrS_aminotransferase"/>
</dbReference>
<organism evidence="4 5">
    <name type="scientific">Micromonospora endophytica</name>
    <dbReference type="NCBI Taxonomy" id="515350"/>
    <lineage>
        <taxon>Bacteria</taxon>
        <taxon>Bacillati</taxon>
        <taxon>Actinomycetota</taxon>
        <taxon>Actinomycetes</taxon>
        <taxon>Micromonosporales</taxon>
        <taxon>Micromonosporaceae</taxon>
        <taxon>Micromonospora</taxon>
    </lineage>
</organism>
<dbReference type="AlphaFoldDB" id="A0A2W2E8G4"/>
<dbReference type="InterPro" id="IPR015422">
    <property type="entry name" value="PyrdxlP-dep_Trfase_small"/>
</dbReference>
<comment type="caution">
    <text evidence="4">The sequence shown here is derived from an EMBL/GenBank/DDBJ whole genome shotgun (WGS) entry which is preliminary data.</text>
</comment>
<protein>
    <submittedName>
        <fullName evidence="4">Daunorubicin biosynthesis sensory transduction protein DnrJ</fullName>
    </submittedName>
</protein>
<dbReference type="OrthoDB" id="5342089at2"/>
<evidence type="ECO:0000256" key="1">
    <source>
        <dbReference type="ARBA" id="ARBA00022898"/>
    </source>
</evidence>
<dbReference type="InterPro" id="IPR015421">
    <property type="entry name" value="PyrdxlP-dep_Trfase_major"/>
</dbReference>
<dbReference type="Pfam" id="PF01041">
    <property type="entry name" value="DegT_DnrJ_EryC1"/>
    <property type="match status" value="1"/>
</dbReference>
<accession>A0A2W2E8G4</accession>
<dbReference type="Gene3D" id="3.90.1150.10">
    <property type="entry name" value="Aspartate Aminotransferase, domain 1"/>
    <property type="match status" value="1"/>
</dbReference>
<evidence type="ECO:0000256" key="2">
    <source>
        <dbReference type="ARBA" id="ARBA00037999"/>
    </source>
</evidence>
<dbReference type="GO" id="GO:0000271">
    <property type="term" value="P:polysaccharide biosynthetic process"/>
    <property type="evidence" value="ECO:0007669"/>
    <property type="project" value="TreeGrafter"/>
</dbReference>
<dbReference type="EMBL" id="POTX01000001">
    <property type="protein sequence ID" value="PZG01214.1"/>
    <property type="molecule type" value="Genomic_DNA"/>
</dbReference>
<evidence type="ECO:0000256" key="3">
    <source>
        <dbReference type="RuleBase" id="RU004508"/>
    </source>
</evidence>
<dbReference type="CDD" id="cd00616">
    <property type="entry name" value="AHBA_syn"/>
    <property type="match status" value="1"/>
</dbReference>
<gene>
    <name evidence="4" type="ORF">C1I93_00430</name>
</gene>
<dbReference type="SUPFAM" id="SSF53383">
    <property type="entry name" value="PLP-dependent transferases"/>
    <property type="match status" value="1"/>
</dbReference>
<dbReference type="PIRSF" id="PIRSF000390">
    <property type="entry name" value="PLP_StrS"/>
    <property type="match status" value="1"/>
</dbReference>
<dbReference type="PANTHER" id="PTHR30244:SF36">
    <property type="entry name" value="3-OXO-GLUCOSE-6-PHOSPHATE:GLUTAMATE AMINOTRANSFERASE"/>
    <property type="match status" value="1"/>
</dbReference>
<evidence type="ECO:0000313" key="5">
    <source>
        <dbReference type="Proteomes" id="UP000248627"/>
    </source>
</evidence>
<keyword evidence="5" id="KW-1185">Reference proteome</keyword>
<name>A0A2W2E8G4_9ACTN</name>
<dbReference type="InterPro" id="IPR015424">
    <property type="entry name" value="PyrdxlP-dep_Trfase"/>
</dbReference>
<dbReference type="Gene3D" id="3.40.640.10">
    <property type="entry name" value="Type I PLP-dependent aspartate aminotransferase-like (Major domain)"/>
    <property type="match status" value="1"/>
</dbReference>
<sequence>MSLRQQPGISTTTRVWAYLDEYEAERADILDAVDQVFRSGQLVLGASVRGFEQEFAAYHGAAHCVGVDNGTNAVKLGLEALGIGPGDEVITVSNTAAPTVVAIDGAGATPVFVDVRDEDFLMDTSQVAAAITERTAALLPVHLYGQCVDMAPLRDLAAQRGLRVLEDCAQAHGARQHGRLAGTHGDAAAFSFYPTKVLGAYGDGGAVVTSDDEVDRNLRRLRYYGMEEVYYVVQTPGHNSRLDEVQAEILRRKLRRLDTYVAARRAVARRYEQGLAEFVGDGGLRLPTTTAGNEHVYYVYVVRHPQRDQIIDRLTSYGISLNISYPWPVHTMTGFAHLGYPAGALPVTERLSKEIFSLPMYPSLPTDVQDRVIEALRHVLTTL</sequence>
<evidence type="ECO:0000313" key="4">
    <source>
        <dbReference type="EMBL" id="PZG01214.1"/>
    </source>
</evidence>
<keyword evidence="1 3" id="KW-0663">Pyridoxal phosphate</keyword>
<dbReference type="GO" id="GO:0030170">
    <property type="term" value="F:pyridoxal phosphate binding"/>
    <property type="evidence" value="ECO:0007669"/>
    <property type="project" value="TreeGrafter"/>
</dbReference>
<reference evidence="4 5" key="1">
    <citation type="submission" date="2018-01" db="EMBL/GenBank/DDBJ databases">
        <title>Draft genome sequence of Jishengella endophytica.</title>
        <authorList>
            <person name="Sahin N."/>
            <person name="Ay H."/>
            <person name="Saygin H."/>
        </authorList>
    </citation>
    <scope>NUCLEOTIDE SEQUENCE [LARGE SCALE GENOMIC DNA]</scope>
    <source>
        <strain evidence="4 5">DSM 45430</strain>
    </source>
</reference>
<dbReference type="PANTHER" id="PTHR30244">
    <property type="entry name" value="TRANSAMINASE"/>
    <property type="match status" value="1"/>
</dbReference>
<proteinExistence type="inferred from homology"/>
<comment type="similarity">
    <text evidence="2 3">Belongs to the DegT/DnrJ/EryC1 family.</text>
</comment>
<dbReference type="RefSeq" id="WP_111241164.1">
    <property type="nucleotide sequence ID" value="NZ_AP023358.1"/>
</dbReference>
<dbReference type="Proteomes" id="UP000248627">
    <property type="component" value="Unassembled WGS sequence"/>
</dbReference>
<dbReference type="GO" id="GO:0008483">
    <property type="term" value="F:transaminase activity"/>
    <property type="evidence" value="ECO:0007669"/>
    <property type="project" value="TreeGrafter"/>
</dbReference>